<evidence type="ECO:0000256" key="1">
    <source>
        <dbReference type="SAM" id="MobiDB-lite"/>
    </source>
</evidence>
<name>A0A078ADQ0_STYLE</name>
<gene>
    <name evidence="2" type="primary">Contig3228.g147</name>
    <name evidence="2" type="ORF">STYLEM_8003</name>
</gene>
<dbReference type="AlphaFoldDB" id="A0A078ADQ0"/>
<dbReference type="OrthoDB" id="2148418at2759"/>
<sequence>MNGQLQKIQQLDDQVLKLQQKGNYEDCLIKLEKALVLKQSNFGTSSSEYTKTCLQISNICNILAISLVKAEQFNRALELLKKSEALCENNDYGKSMTYNNIACKLRSALTYLEKSLEIEQTLPYHSSKADTHLNICAVLSQMNKHDIALHHAQCAIMIVQSNLLKAFLPKREKMVETDAQANMNYEIEKNFKDRVTVLAIAYHNLGVEQEFLKLYHESLESYRQGKEFAERYLGPQDGITQSLTNQYYKAKREIDKKMEYNEAKIKRREVINHERQRIFTANSSQTRGSINGSFNATQSRPTSKKLGRLSSNQDNSMVNMEGTQHVSSMTQFLKHQSQPRVQSSHHFRRRMRSPEYNQQMETGFYMQNQNGNQIMNHFPMPKDNQNFNQGDSYYLPNDEESQLNVYRQQNERAYMTSNNGNPQQMSGQGIAINMNGGGGHPRMNFEEHRGSAKEVPFLNY</sequence>
<protein>
    <recommendedName>
        <fullName evidence="4">Tpr domain containing protein</fullName>
    </recommendedName>
</protein>
<proteinExistence type="predicted"/>
<dbReference type="SMART" id="SM00028">
    <property type="entry name" value="TPR"/>
    <property type="match status" value="4"/>
</dbReference>
<accession>A0A078ADQ0</accession>
<evidence type="ECO:0000313" key="3">
    <source>
        <dbReference type="Proteomes" id="UP000039865"/>
    </source>
</evidence>
<dbReference type="Proteomes" id="UP000039865">
    <property type="component" value="Unassembled WGS sequence"/>
</dbReference>
<evidence type="ECO:0000313" key="2">
    <source>
        <dbReference type="EMBL" id="CDW79018.1"/>
    </source>
</evidence>
<keyword evidence="3" id="KW-1185">Reference proteome</keyword>
<feature type="compositionally biased region" description="Polar residues" evidence="1">
    <location>
        <begin position="285"/>
        <end position="301"/>
    </location>
</feature>
<dbReference type="Gene3D" id="1.25.40.10">
    <property type="entry name" value="Tetratricopeptide repeat domain"/>
    <property type="match status" value="1"/>
</dbReference>
<dbReference type="EMBL" id="CCKQ01007622">
    <property type="protein sequence ID" value="CDW79018.1"/>
    <property type="molecule type" value="Genomic_DNA"/>
</dbReference>
<dbReference type="InterPro" id="IPR019734">
    <property type="entry name" value="TPR_rpt"/>
</dbReference>
<reference evidence="2 3" key="1">
    <citation type="submission" date="2014-06" db="EMBL/GenBank/DDBJ databases">
        <authorList>
            <person name="Swart Estienne"/>
        </authorList>
    </citation>
    <scope>NUCLEOTIDE SEQUENCE [LARGE SCALE GENOMIC DNA]</scope>
    <source>
        <strain evidence="2 3">130c</strain>
    </source>
</reference>
<feature type="region of interest" description="Disordered" evidence="1">
    <location>
        <begin position="285"/>
        <end position="314"/>
    </location>
</feature>
<evidence type="ECO:0008006" key="4">
    <source>
        <dbReference type="Google" id="ProtNLM"/>
    </source>
</evidence>
<organism evidence="2 3">
    <name type="scientific">Stylonychia lemnae</name>
    <name type="common">Ciliate</name>
    <dbReference type="NCBI Taxonomy" id="5949"/>
    <lineage>
        <taxon>Eukaryota</taxon>
        <taxon>Sar</taxon>
        <taxon>Alveolata</taxon>
        <taxon>Ciliophora</taxon>
        <taxon>Intramacronucleata</taxon>
        <taxon>Spirotrichea</taxon>
        <taxon>Stichotrichia</taxon>
        <taxon>Sporadotrichida</taxon>
        <taxon>Oxytrichidae</taxon>
        <taxon>Stylonychinae</taxon>
        <taxon>Stylonychia</taxon>
    </lineage>
</organism>
<dbReference type="SUPFAM" id="SSF48452">
    <property type="entry name" value="TPR-like"/>
    <property type="match status" value="1"/>
</dbReference>
<dbReference type="InParanoid" id="A0A078ADQ0"/>
<dbReference type="InterPro" id="IPR011990">
    <property type="entry name" value="TPR-like_helical_dom_sf"/>
</dbReference>